<evidence type="ECO:0000313" key="2">
    <source>
        <dbReference type="Proteomes" id="UP001651158"/>
    </source>
</evidence>
<accession>A0ABR4QA16</accession>
<sequence length="325" mass="36523">MASVGTDFVCCECKRISDPCHPPCEHFLCSSHEYRKLCCNFSQVEHKEVNSSLIYAGGSQIPVQSLQQEQVRQRAQQQPVVSRGANEEKTLCHENGTGENLCSNCQSQTRSKQIGFCHHCQRYICVHCHKKHRDSFRIMMRANCDILSCYKANLKAHKMEDKKGVIAAALEQAVSELRIAASKALDAAIAKVKRADLAGSDIISKLGDRITKLSTEVARIRDDVDLLNGMENSQTAVAKRNSLEMLLADAKVLKLKMKQILPLPITQIRLSNQFTKINRRVNEFDLFVNGETESPRCDSRDPRSRQICDPVHCTTLHYTAARPLV</sequence>
<reference evidence="1 2" key="1">
    <citation type="journal article" date="2022" name="Front. Cell. Infect. Microbiol.">
        <title>The Genomes of Two Strains of Taenia crassiceps the Animal Model for the Study of Human Cysticercosis.</title>
        <authorList>
            <person name="Bobes R.J."/>
            <person name="Estrada K."/>
            <person name="Rios-Valencia D.G."/>
            <person name="Calderon-Gallegos A."/>
            <person name="de la Torre P."/>
            <person name="Carrero J.C."/>
            <person name="Sanchez-Flores A."/>
            <person name="Laclette J.P."/>
        </authorList>
    </citation>
    <scope>NUCLEOTIDE SEQUENCE [LARGE SCALE GENOMIC DNA]</scope>
    <source>
        <strain evidence="1">WFUcys</strain>
    </source>
</reference>
<protein>
    <recommendedName>
        <fullName evidence="3">B box-type domain-containing protein</fullName>
    </recommendedName>
</protein>
<evidence type="ECO:0000313" key="1">
    <source>
        <dbReference type="EMBL" id="KAL5106474.1"/>
    </source>
</evidence>
<evidence type="ECO:0008006" key="3">
    <source>
        <dbReference type="Google" id="ProtNLM"/>
    </source>
</evidence>
<proteinExistence type="predicted"/>
<dbReference type="EMBL" id="JAKROA010000006">
    <property type="protein sequence ID" value="KAL5106474.1"/>
    <property type="molecule type" value="Genomic_DNA"/>
</dbReference>
<organism evidence="1 2">
    <name type="scientific">Taenia crassiceps</name>
    <dbReference type="NCBI Taxonomy" id="6207"/>
    <lineage>
        <taxon>Eukaryota</taxon>
        <taxon>Metazoa</taxon>
        <taxon>Spiralia</taxon>
        <taxon>Lophotrochozoa</taxon>
        <taxon>Platyhelminthes</taxon>
        <taxon>Cestoda</taxon>
        <taxon>Eucestoda</taxon>
        <taxon>Cyclophyllidea</taxon>
        <taxon>Taeniidae</taxon>
        <taxon>Taenia</taxon>
    </lineage>
</organism>
<gene>
    <name evidence="1" type="ORF">TcWFU_010281</name>
</gene>
<comment type="caution">
    <text evidence="1">The sequence shown here is derived from an EMBL/GenBank/DDBJ whole genome shotgun (WGS) entry which is preliminary data.</text>
</comment>
<keyword evidence="2" id="KW-1185">Reference proteome</keyword>
<name>A0ABR4QA16_9CEST</name>
<dbReference type="Proteomes" id="UP001651158">
    <property type="component" value="Unassembled WGS sequence"/>
</dbReference>